<organism evidence="2 3">
    <name type="scientific">Caenorhabditis tropicalis</name>
    <dbReference type="NCBI Taxonomy" id="1561998"/>
    <lineage>
        <taxon>Eukaryota</taxon>
        <taxon>Metazoa</taxon>
        <taxon>Ecdysozoa</taxon>
        <taxon>Nematoda</taxon>
        <taxon>Chromadorea</taxon>
        <taxon>Rhabditida</taxon>
        <taxon>Rhabditina</taxon>
        <taxon>Rhabditomorpha</taxon>
        <taxon>Rhabditoidea</taxon>
        <taxon>Rhabditidae</taxon>
        <taxon>Peloderinae</taxon>
        <taxon>Caenorhabditis</taxon>
    </lineage>
</organism>
<dbReference type="WBParaSite" id="Csp11.Scaffold551.g3626.t1">
    <property type="protein sequence ID" value="Csp11.Scaffold551.g3626.t1"/>
    <property type="gene ID" value="Csp11.Scaffold551.g3626"/>
</dbReference>
<feature type="compositionally biased region" description="Basic and acidic residues" evidence="1">
    <location>
        <begin position="178"/>
        <end position="194"/>
    </location>
</feature>
<dbReference type="eggNOG" id="ENOG502TM72">
    <property type="taxonomic scope" value="Eukaryota"/>
</dbReference>
<feature type="compositionally biased region" description="Pro residues" evidence="1">
    <location>
        <begin position="205"/>
        <end position="216"/>
    </location>
</feature>
<evidence type="ECO:0000313" key="3">
    <source>
        <dbReference type="WBParaSite" id="Csp11.Scaffold551.g3626.t1"/>
    </source>
</evidence>
<sequence>MSNETKKEEDDFSYQMKYNRKGLEKCGFKFVSDSETSSQASGDHRPLNEFIARIERNEFDQSYPVDIWNQLPPEAKCKVRLSRQMASKTKISTEKQGRERDHKYRNNHPNNNNNNGQFKSRDPSVPPLLQHNSTYNQNPYKPSSDRYKSSSSSYSHQNQQNQGYDNKKFYPQTPWKPSEPKRYIPNDQRKEETRGGGWPMRAPLLPTPTQNPPPLPHRLLGFGPPSKYVYHHDMGGGNRRNPKPLVKDEHPEDPLSDDAFTGQYSSEEWNALPMKIRDEIQRQRAIKYERSKNASSRPSTPATTTK</sequence>
<feature type="region of interest" description="Disordered" evidence="1">
    <location>
        <begin position="79"/>
        <end position="265"/>
    </location>
</feature>
<feature type="compositionally biased region" description="Basic and acidic residues" evidence="1">
    <location>
        <begin position="282"/>
        <end position="292"/>
    </location>
</feature>
<evidence type="ECO:0000313" key="2">
    <source>
        <dbReference type="Proteomes" id="UP000095282"/>
    </source>
</evidence>
<feature type="compositionally biased region" description="Basic and acidic residues" evidence="1">
    <location>
        <begin position="91"/>
        <end position="104"/>
    </location>
</feature>
<evidence type="ECO:0000256" key="1">
    <source>
        <dbReference type="SAM" id="MobiDB-lite"/>
    </source>
</evidence>
<feature type="compositionally biased region" description="Low complexity" evidence="1">
    <location>
        <begin position="294"/>
        <end position="306"/>
    </location>
</feature>
<dbReference type="AlphaFoldDB" id="A0A1I7T929"/>
<name>A0A1I7T929_9PELO</name>
<feature type="region of interest" description="Disordered" evidence="1">
    <location>
        <begin position="282"/>
        <end position="306"/>
    </location>
</feature>
<dbReference type="STRING" id="1561998.A0A1I7T929"/>
<protein>
    <submittedName>
        <fullName evidence="3">Nuclear protein MDM1</fullName>
    </submittedName>
</protein>
<keyword evidence="2" id="KW-1185">Reference proteome</keyword>
<proteinExistence type="predicted"/>
<dbReference type="Proteomes" id="UP000095282">
    <property type="component" value="Unplaced"/>
</dbReference>
<accession>A0A1I7T929</accession>
<reference evidence="3" key="1">
    <citation type="submission" date="2016-11" db="UniProtKB">
        <authorList>
            <consortium name="WormBaseParasite"/>
        </authorList>
    </citation>
    <scope>IDENTIFICATION</scope>
</reference>